<name>A0A931BQK1_9HYPH</name>
<dbReference type="FunFam" id="1.10.12.10:FF:000001">
    <property type="entry name" value="Probable enoyl-CoA hydratase, mitochondrial"/>
    <property type="match status" value="1"/>
</dbReference>
<evidence type="ECO:0000313" key="3">
    <source>
        <dbReference type="EMBL" id="MBF9233844.1"/>
    </source>
</evidence>
<proteinExistence type="inferred from homology"/>
<dbReference type="RefSeq" id="WP_196271836.1">
    <property type="nucleotide sequence ID" value="NZ_JADQDO010000004.1"/>
</dbReference>
<keyword evidence="4" id="KW-1185">Reference proteome</keyword>
<dbReference type="EMBL" id="JADQDO010000004">
    <property type="protein sequence ID" value="MBF9233844.1"/>
    <property type="molecule type" value="Genomic_DNA"/>
</dbReference>
<dbReference type="Pfam" id="PF00378">
    <property type="entry name" value="ECH_1"/>
    <property type="match status" value="1"/>
</dbReference>
<dbReference type="GO" id="GO:0016836">
    <property type="term" value="F:hydro-lyase activity"/>
    <property type="evidence" value="ECO:0007669"/>
    <property type="project" value="UniProtKB-ARBA"/>
</dbReference>
<gene>
    <name evidence="3" type="ORF">I2H38_10700</name>
</gene>
<dbReference type="PANTHER" id="PTHR11941:SF54">
    <property type="entry name" value="ENOYL-COA HYDRATASE, MITOCHONDRIAL"/>
    <property type="match status" value="1"/>
</dbReference>
<dbReference type="AlphaFoldDB" id="A0A931BQK1"/>
<organism evidence="3 4">
    <name type="scientific">Microvirga alba</name>
    <dbReference type="NCBI Taxonomy" id="2791025"/>
    <lineage>
        <taxon>Bacteria</taxon>
        <taxon>Pseudomonadati</taxon>
        <taxon>Pseudomonadota</taxon>
        <taxon>Alphaproteobacteria</taxon>
        <taxon>Hyphomicrobiales</taxon>
        <taxon>Methylobacteriaceae</taxon>
        <taxon>Microvirga</taxon>
    </lineage>
</organism>
<comment type="caution">
    <text evidence="3">The sequence shown here is derived from an EMBL/GenBank/DDBJ whole genome shotgun (WGS) entry which is preliminary data.</text>
</comment>
<dbReference type="Gene3D" id="1.10.12.10">
    <property type="entry name" value="Lyase 2-enoyl-coa Hydratase, Chain A, domain 2"/>
    <property type="match status" value="1"/>
</dbReference>
<comment type="similarity">
    <text evidence="1">Belongs to the enoyl-CoA hydratase/isomerase family.</text>
</comment>
<dbReference type="InterPro" id="IPR029045">
    <property type="entry name" value="ClpP/crotonase-like_dom_sf"/>
</dbReference>
<keyword evidence="2" id="KW-0456">Lyase</keyword>
<sequence>MALKFSIEDGIATLLLSRPEALNALDPETQQELSDALNQVRIDPAVRVVIISGEGQKAFCVGADLKKTMPPKESHAQLSFGGGSREPRWIDAIDMDKPIICAVNGLAMGGGLEMALACDIRIAADTAKFALPEVRVGSIPGAGGTQRLPRTIGMSDAMLMLLAAETIDATEALRIGLISRAVPAEGLMTEARAIALKIAANAPLAVNAVKGLVRRGLNMTLADAITQERMTWGLLRDTKDRIEGRIAFQEKRKPIYRGH</sequence>
<dbReference type="GO" id="GO:0006635">
    <property type="term" value="P:fatty acid beta-oxidation"/>
    <property type="evidence" value="ECO:0007669"/>
    <property type="project" value="TreeGrafter"/>
</dbReference>
<dbReference type="FunFam" id="3.90.226.10:FF:000009">
    <property type="entry name" value="Carnitinyl-CoA dehydratase"/>
    <property type="match status" value="1"/>
</dbReference>
<dbReference type="SUPFAM" id="SSF52096">
    <property type="entry name" value="ClpP/crotonase"/>
    <property type="match status" value="1"/>
</dbReference>
<accession>A0A931BQK1</accession>
<dbReference type="CDD" id="cd06558">
    <property type="entry name" value="crotonase-like"/>
    <property type="match status" value="1"/>
</dbReference>
<dbReference type="InterPro" id="IPR001753">
    <property type="entry name" value="Enoyl-CoA_hydra/iso"/>
</dbReference>
<dbReference type="Gene3D" id="3.90.226.10">
    <property type="entry name" value="2-enoyl-CoA Hydratase, Chain A, domain 1"/>
    <property type="match status" value="1"/>
</dbReference>
<dbReference type="Proteomes" id="UP000599312">
    <property type="component" value="Unassembled WGS sequence"/>
</dbReference>
<evidence type="ECO:0000256" key="2">
    <source>
        <dbReference type="ARBA" id="ARBA00023239"/>
    </source>
</evidence>
<protein>
    <submittedName>
        <fullName evidence="3">Enoyl-CoA hydratase/isomerase family protein</fullName>
    </submittedName>
</protein>
<dbReference type="PANTHER" id="PTHR11941">
    <property type="entry name" value="ENOYL-COA HYDRATASE-RELATED"/>
    <property type="match status" value="1"/>
</dbReference>
<reference evidence="3" key="1">
    <citation type="submission" date="2020-11" db="EMBL/GenBank/DDBJ databases">
        <authorList>
            <person name="Kim M.K."/>
        </authorList>
    </citation>
    <scope>NUCLEOTIDE SEQUENCE</scope>
    <source>
        <strain evidence="3">BT350</strain>
    </source>
</reference>
<dbReference type="InterPro" id="IPR014748">
    <property type="entry name" value="Enoyl-CoA_hydra_C"/>
</dbReference>
<evidence type="ECO:0000313" key="4">
    <source>
        <dbReference type="Proteomes" id="UP000599312"/>
    </source>
</evidence>
<evidence type="ECO:0000256" key="1">
    <source>
        <dbReference type="ARBA" id="ARBA00005254"/>
    </source>
</evidence>